<feature type="chain" id="PRO_5043138353" evidence="2">
    <location>
        <begin position="22"/>
        <end position="144"/>
    </location>
</feature>
<proteinExistence type="predicted"/>
<reference evidence="5" key="1">
    <citation type="submission" date="2016-06" db="UniProtKB">
        <authorList>
            <consortium name="WormBaseParasite"/>
        </authorList>
    </citation>
    <scope>IDENTIFICATION</scope>
</reference>
<accession>A0A183B850</accession>
<dbReference type="AlphaFoldDB" id="A0A183B850"/>
<evidence type="ECO:0000256" key="1">
    <source>
        <dbReference type="SAM" id="MobiDB-lite"/>
    </source>
</evidence>
<dbReference type="OrthoDB" id="201595at2759"/>
<name>A0A183B850_9TREM</name>
<feature type="signal peptide" evidence="2">
    <location>
        <begin position="1"/>
        <end position="21"/>
    </location>
</feature>
<feature type="region of interest" description="Disordered" evidence="1">
    <location>
        <begin position="77"/>
        <end position="103"/>
    </location>
</feature>
<evidence type="ECO:0000313" key="4">
    <source>
        <dbReference type="Proteomes" id="UP000272942"/>
    </source>
</evidence>
<keyword evidence="4" id="KW-1185">Reference proteome</keyword>
<dbReference type="WBParaSite" id="ECPE_0001542501-mRNA-1">
    <property type="protein sequence ID" value="ECPE_0001542501-mRNA-1"/>
    <property type="gene ID" value="ECPE_0001542501"/>
</dbReference>
<protein>
    <submittedName>
        <fullName evidence="3 5">Uncharacterized protein</fullName>
    </submittedName>
</protein>
<evidence type="ECO:0000313" key="3">
    <source>
        <dbReference type="EMBL" id="VDP92657.1"/>
    </source>
</evidence>
<gene>
    <name evidence="3" type="ORF">ECPE_LOCUS15385</name>
</gene>
<keyword evidence="2" id="KW-0732">Signal</keyword>
<evidence type="ECO:0000313" key="5">
    <source>
        <dbReference type="WBParaSite" id="ECPE_0001542501-mRNA-1"/>
    </source>
</evidence>
<dbReference type="EMBL" id="UZAN01060394">
    <property type="protein sequence ID" value="VDP92657.1"/>
    <property type="molecule type" value="Genomic_DNA"/>
</dbReference>
<reference evidence="3 4" key="2">
    <citation type="submission" date="2018-11" db="EMBL/GenBank/DDBJ databases">
        <authorList>
            <consortium name="Pathogen Informatics"/>
        </authorList>
    </citation>
    <scope>NUCLEOTIDE SEQUENCE [LARGE SCALE GENOMIC DNA]</scope>
    <source>
        <strain evidence="3 4">Egypt</strain>
    </source>
</reference>
<evidence type="ECO:0000256" key="2">
    <source>
        <dbReference type="SAM" id="SignalP"/>
    </source>
</evidence>
<sequence length="144" mass="16571">MRYLNLSWILMMRLISDQIASRFTTEEETMDICETPVKPMPVRRKPTSTRHKISRNTCHPWSIDATEAFRPAQTRSFLQSTSNRHENLSVHSPDPCSPLTPFTAPLATEDGGFTYPDAFQAVDDAKLREDLLAFNRDKRESVER</sequence>
<organism evidence="5">
    <name type="scientific">Echinostoma caproni</name>
    <dbReference type="NCBI Taxonomy" id="27848"/>
    <lineage>
        <taxon>Eukaryota</taxon>
        <taxon>Metazoa</taxon>
        <taxon>Spiralia</taxon>
        <taxon>Lophotrochozoa</taxon>
        <taxon>Platyhelminthes</taxon>
        <taxon>Trematoda</taxon>
        <taxon>Digenea</taxon>
        <taxon>Plagiorchiida</taxon>
        <taxon>Echinostomata</taxon>
        <taxon>Echinostomatoidea</taxon>
        <taxon>Echinostomatidae</taxon>
        <taxon>Echinostoma</taxon>
    </lineage>
</organism>
<dbReference type="Proteomes" id="UP000272942">
    <property type="component" value="Unassembled WGS sequence"/>
</dbReference>